<proteinExistence type="predicted"/>
<dbReference type="EMBL" id="FNYA01000001">
    <property type="protein sequence ID" value="SEI47209.1"/>
    <property type="molecule type" value="Genomic_DNA"/>
</dbReference>
<evidence type="ECO:0000313" key="2">
    <source>
        <dbReference type="EMBL" id="SEI47209.1"/>
    </source>
</evidence>
<dbReference type="SUPFAM" id="SSF69322">
    <property type="entry name" value="Tricorn protease domain 2"/>
    <property type="match status" value="1"/>
</dbReference>
<dbReference type="STRING" id="402734.SAMN05660918_0763"/>
<dbReference type="PANTHER" id="PTHR36842">
    <property type="entry name" value="PROTEIN TOLB HOMOLOG"/>
    <property type="match status" value="1"/>
</dbReference>
<evidence type="ECO:0000259" key="1">
    <source>
        <dbReference type="Pfam" id="PF16472"/>
    </source>
</evidence>
<reference evidence="3" key="1">
    <citation type="submission" date="2016-10" db="EMBL/GenBank/DDBJ databases">
        <authorList>
            <person name="Varghese N."/>
            <person name="Submissions S."/>
        </authorList>
    </citation>
    <scope>NUCLEOTIDE SEQUENCE [LARGE SCALE GENOMIC DNA]</scope>
    <source>
        <strain evidence="3">DSM 17934</strain>
    </source>
</reference>
<dbReference type="PANTHER" id="PTHR36842:SF1">
    <property type="entry name" value="PROTEIN TOLB"/>
    <property type="match status" value="1"/>
</dbReference>
<dbReference type="AlphaFoldDB" id="A0A1H6QUB5"/>
<dbReference type="Pfam" id="PF16472">
    <property type="entry name" value="DUF5050"/>
    <property type="match status" value="1"/>
</dbReference>
<dbReference type="Gene3D" id="2.120.10.30">
    <property type="entry name" value="TolB, C-terminal domain"/>
    <property type="match status" value="2"/>
</dbReference>
<evidence type="ECO:0000313" key="3">
    <source>
        <dbReference type="Proteomes" id="UP000199702"/>
    </source>
</evidence>
<keyword evidence="3" id="KW-1185">Reference proteome</keyword>
<organism evidence="2 3">
    <name type="scientific">Flavobacterium terrigena</name>
    <dbReference type="NCBI Taxonomy" id="402734"/>
    <lineage>
        <taxon>Bacteria</taxon>
        <taxon>Pseudomonadati</taxon>
        <taxon>Bacteroidota</taxon>
        <taxon>Flavobacteriia</taxon>
        <taxon>Flavobacteriales</taxon>
        <taxon>Flavobacteriaceae</taxon>
        <taxon>Flavobacterium</taxon>
    </lineage>
</organism>
<gene>
    <name evidence="2" type="ORF">SAMN05660918_0763</name>
</gene>
<dbReference type="RefSeq" id="WP_091308184.1">
    <property type="nucleotide sequence ID" value="NZ_CBCSJU010000001.1"/>
</dbReference>
<name>A0A1H6QUB5_9FLAO</name>
<sequence>MKTLLIITGLLTFGIISSQEPKGTIGYTSKQNGNFEIYTMNADGSNVQNISNHPKLDYGYCWSINGETIYFYTNRDGNEEIYSINSDGTNPINLTSNKANDRVPEIAPNGKLLAFQSDRDNENGEIYLMNLENKTTIRLTNNSLYEESPCFSKNSRKLLFTREIVEKTDFVEVSNGEIFLLDIKTKTETRLTFKRGFDSGAKFSPDNKKITFFGRDEITGNYDIFIMNSDGTNIVNLTNDALQDFSPCWSPDGNWLAFTRGNSENYDIWMINIHTKELRRLTTQPKRDETPFWKE</sequence>
<dbReference type="Proteomes" id="UP000199702">
    <property type="component" value="Unassembled WGS sequence"/>
</dbReference>
<dbReference type="OrthoDB" id="9815657at2"/>
<feature type="domain" description="Prolow-density lipoprotein receptor-related protein 1-like beta-propeller" evidence="1">
    <location>
        <begin position="27"/>
        <end position="282"/>
    </location>
</feature>
<dbReference type="InterPro" id="IPR011042">
    <property type="entry name" value="6-blade_b-propeller_TolB-like"/>
</dbReference>
<protein>
    <submittedName>
        <fullName evidence="2">TolB protein</fullName>
    </submittedName>
</protein>
<accession>A0A1H6QUB5</accession>
<dbReference type="InterPro" id="IPR032485">
    <property type="entry name" value="LRP1-like_beta_prop"/>
</dbReference>